<dbReference type="Proteomes" id="UP000646827">
    <property type="component" value="Unassembled WGS sequence"/>
</dbReference>
<sequence>MKFSPILFIAAVSSLLLNLVIAGGFEEPKPYQVLYVGYPTTVLYDGSKFTDNDTVAIFFDEYRSQLLAYGPAKKGEFTFIVPEGALTPESRKSSTLLAIFRRNLYLWGGDSVPVKVEMPPSNETLSENSNSNSAVETESSTIPIEPQENQQDTTVINEDTTTNTT</sequence>
<reference evidence="3 4" key="1">
    <citation type="submission" date="2020-12" db="EMBL/GenBank/DDBJ databases">
        <title>Metabolic potential, ecology and presence of endohyphal bacteria is reflected in genomic diversity of Mucoromycotina.</title>
        <authorList>
            <person name="Muszewska A."/>
            <person name="Okrasinska A."/>
            <person name="Steczkiewicz K."/>
            <person name="Drgas O."/>
            <person name="Orlowska M."/>
            <person name="Perlinska-Lenart U."/>
            <person name="Aleksandrzak-Piekarczyk T."/>
            <person name="Szatraj K."/>
            <person name="Zielenkiewicz U."/>
            <person name="Pilsyk S."/>
            <person name="Malc E."/>
            <person name="Mieczkowski P."/>
            <person name="Kruszewska J.S."/>
            <person name="Biernat P."/>
            <person name="Pawlowska J."/>
        </authorList>
    </citation>
    <scope>NUCLEOTIDE SEQUENCE [LARGE SCALE GENOMIC DNA]</scope>
    <source>
        <strain evidence="3 4">CBS 142.35</strain>
    </source>
</reference>
<feature type="compositionally biased region" description="Low complexity" evidence="1">
    <location>
        <begin position="152"/>
        <end position="165"/>
    </location>
</feature>
<evidence type="ECO:0000313" key="4">
    <source>
        <dbReference type="Proteomes" id="UP000646827"/>
    </source>
</evidence>
<organism evidence="3 4">
    <name type="scientific">Circinella minor</name>
    <dbReference type="NCBI Taxonomy" id="1195481"/>
    <lineage>
        <taxon>Eukaryota</taxon>
        <taxon>Fungi</taxon>
        <taxon>Fungi incertae sedis</taxon>
        <taxon>Mucoromycota</taxon>
        <taxon>Mucoromycotina</taxon>
        <taxon>Mucoromycetes</taxon>
        <taxon>Mucorales</taxon>
        <taxon>Lichtheimiaceae</taxon>
        <taxon>Circinella</taxon>
    </lineage>
</organism>
<dbReference type="AlphaFoldDB" id="A0A8H7S749"/>
<feature type="region of interest" description="Disordered" evidence="1">
    <location>
        <begin position="119"/>
        <end position="165"/>
    </location>
</feature>
<keyword evidence="4" id="KW-1185">Reference proteome</keyword>
<evidence type="ECO:0000256" key="1">
    <source>
        <dbReference type="SAM" id="MobiDB-lite"/>
    </source>
</evidence>
<protein>
    <submittedName>
        <fullName evidence="3">Uncharacterized protein</fullName>
    </submittedName>
</protein>
<proteinExistence type="predicted"/>
<keyword evidence="2" id="KW-0732">Signal</keyword>
<comment type="caution">
    <text evidence="3">The sequence shown here is derived from an EMBL/GenBank/DDBJ whole genome shotgun (WGS) entry which is preliminary data.</text>
</comment>
<evidence type="ECO:0000256" key="2">
    <source>
        <dbReference type="SAM" id="SignalP"/>
    </source>
</evidence>
<accession>A0A8H7S749</accession>
<feature type="compositionally biased region" description="Polar residues" evidence="1">
    <location>
        <begin position="134"/>
        <end position="151"/>
    </location>
</feature>
<name>A0A8H7S749_9FUNG</name>
<dbReference type="EMBL" id="JAEPRB010000050">
    <property type="protein sequence ID" value="KAG2224042.1"/>
    <property type="molecule type" value="Genomic_DNA"/>
</dbReference>
<feature type="compositionally biased region" description="Low complexity" evidence="1">
    <location>
        <begin position="121"/>
        <end position="133"/>
    </location>
</feature>
<dbReference type="OrthoDB" id="2387215at2759"/>
<feature type="signal peptide" evidence="2">
    <location>
        <begin position="1"/>
        <end position="22"/>
    </location>
</feature>
<evidence type="ECO:0000313" key="3">
    <source>
        <dbReference type="EMBL" id="KAG2224042.1"/>
    </source>
</evidence>
<feature type="chain" id="PRO_5034885503" evidence="2">
    <location>
        <begin position="23"/>
        <end position="165"/>
    </location>
</feature>
<gene>
    <name evidence="3" type="ORF">INT45_009628</name>
</gene>